<dbReference type="PANTHER" id="PTHR48048">
    <property type="entry name" value="GLYCOSYLTRANSFERASE"/>
    <property type="match status" value="1"/>
</dbReference>
<organism evidence="6">
    <name type="scientific">Cyclamen persicum</name>
    <dbReference type="NCBI Taxonomy" id="87530"/>
    <lineage>
        <taxon>Eukaryota</taxon>
        <taxon>Viridiplantae</taxon>
        <taxon>Streptophyta</taxon>
        <taxon>Embryophyta</taxon>
        <taxon>Tracheophyta</taxon>
        <taxon>Spermatophyta</taxon>
        <taxon>Magnoliopsida</taxon>
        <taxon>eudicotyledons</taxon>
        <taxon>Gunneridae</taxon>
        <taxon>Pentapetalae</taxon>
        <taxon>asterids</taxon>
        <taxon>Ericales</taxon>
        <taxon>Primulaceae</taxon>
        <taxon>Cyclamen</taxon>
    </lineage>
</organism>
<dbReference type="EMBL" id="AB294400">
    <property type="protein sequence ID" value="BAF75900.1"/>
    <property type="molecule type" value="mRNA"/>
</dbReference>
<dbReference type="InterPro" id="IPR035595">
    <property type="entry name" value="UDP_glycos_trans_CS"/>
</dbReference>
<evidence type="ECO:0000256" key="3">
    <source>
        <dbReference type="ARBA" id="ARBA00023241"/>
    </source>
</evidence>
<dbReference type="InterPro" id="IPR002213">
    <property type="entry name" value="UDP_glucos_trans"/>
</dbReference>
<dbReference type="InterPro" id="IPR050481">
    <property type="entry name" value="UDP-glycosyltransf_plant"/>
</dbReference>
<keyword evidence="4" id="KW-0328">Glycosyltransferase</keyword>
<protein>
    <recommendedName>
        <fullName evidence="5">Glycosyltransferase</fullName>
        <ecNumber evidence="5">2.4.1.-</ecNumber>
    </recommendedName>
</protein>
<evidence type="ECO:0000256" key="4">
    <source>
        <dbReference type="RuleBase" id="RU003718"/>
    </source>
</evidence>
<dbReference type="GO" id="GO:0035251">
    <property type="term" value="F:UDP-glucosyltransferase activity"/>
    <property type="evidence" value="ECO:0007669"/>
    <property type="project" value="InterPro"/>
</dbReference>
<dbReference type="FunFam" id="3.40.50.2000:FF:000056">
    <property type="entry name" value="Glycosyltransferase"/>
    <property type="match status" value="1"/>
</dbReference>
<evidence type="ECO:0000256" key="2">
    <source>
        <dbReference type="ARBA" id="ARBA00022679"/>
    </source>
</evidence>
<keyword evidence="3" id="KW-0284">Flavonoid biosynthesis</keyword>
<proteinExistence type="evidence at transcript level"/>
<comment type="similarity">
    <text evidence="1 4">Belongs to the UDP-glycosyltransferase family.</text>
</comment>
<gene>
    <name evidence="6" type="primary">CpPCy1-12</name>
</gene>
<dbReference type="CAZy" id="GT1">
    <property type="family name" value="Glycosyltransferase Family 1"/>
</dbReference>
<keyword evidence="2 4" id="KW-0808">Transferase</keyword>
<dbReference type="CDD" id="cd03784">
    <property type="entry name" value="GT1_Gtf-like"/>
    <property type="match status" value="1"/>
</dbReference>
<reference evidence="6" key="1">
    <citation type="journal article" date="2011" name="Plant Biotechnol. (Sheffield)">
        <title>Isolation of cDNAs encoding tetrahydroxychalcone 2'-glucosyltransferase activity from carnation, cyclamen, and catharanthus.</title>
        <authorList>
            <person name="Togami J."/>
            <person name="Okuhara H."/>
            <person name="Nakamura N."/>
            <person name="Ishiguro K."/>
            <person name="Hirose C."/>
            <person name="Ochiai M."/>
            <person name="Fukui Y."/>
            <person name="Yamaguchi M."/>
            <person name="Tanaka Y."/>
        </authorList>
    </citation>
    <scope>NUCLEOTIDE SEQUENCE</scope>
</reference>
<dbReference type="Gene3D" id="3.40.50.2000">
    <property type="entry name" value="Glycogen Phosphorylase B"/>
    <property type="match status" value="2"/>
</dbReference>
<evidence type="ECO:0000256" key="5">
    <source>
        <dbReference type="RuleBase" id="RU362057"/>
    </source>
</evidence>
<dbReference type="PANTHER" id="PTHR48048:SF45">
    <property type="entry name" value="GLYCOSYLTRANSFERASE"/>
    <property type="match status" value="1"/>
</dbReference>
<dbReference type="PROSITE" id="PS00375">
    <property type="entry name" value="UDPGT"/>
    <property type="match status" value="1"/>
</dbReference>
<name>A7M6K2_9ERIC</name>
<dbReference type="AlphaFoldDB" id="A7M6K2"/>
<accession>A7M6K2</accession>
<evidence type="ECO:0000313" key="6">
    <source>
        <dbReference type="EMBL" id="BAF75900.1"/>
    </source>
</evidence>
<dbReference type="Pfam" id="PF00201">
    <property type="entry name" value="UDPGT"/>
    <property type="match status" value="1"/>
</dbReference>
<dbReference type="GO" id="GO:0009813">
    <property type="term" value="P:flavonoid biosynthetic process"/>
    <property type="evidence" value="ECO:0007669"/>
    <property type="project" value="UniProtKB-KW"/>
</dbReference>
<sequence length="482" mass="54038">MEKAELAFIPMPVAGHLAPMVELATALTTRDGRISVTVFIMEFPFQSMLNSYTQSLLSNPPPPRVRFVHLTLDEPATEDIRSKPGSFWLIDLIRINKSLVKDFYSSDSTRYELAAFVVDMFCSPFAEVAIELGVPDYVFFTCNAGFLSLAFYLQVIQDYQNRDIAEFQDSDSELSVPGFMNLVPTKVIPYTAFDKDKGGAALFIDIPRKLRKTKGILANTFAELESYTIKHLAEDDKVPPIYTIGPVLNLKAKTSNYQNELVQYEEIMGWLDRQPSTSVVFLCFGSMGTFEAEQVVEIATALEHSGHRFLWSLRRPPTEGKIESPSDRENLNDVLPEGFLDRTKVIGKVIGWAPQIAVLSHPAVVGFVSHCGWNSIMESLWFGVPIATWPLYGEQQINAFEMVKELQLAVEISLDYKRENHATLTAEEIGRGIKQVMDGNESMEIKKKVKAMREKSRSAVEEGGSSYAAVGRFIEEVVNRSS</sequence>
<dbReference type="EC" id="2.4.1.-" evidence="5"/>
<evidence type="ECO:0000256" key="1">
    <source>
        <dbReference type="ARBA" id="ARBA00009995"/>
    </source>
</evidence>
<dbReference type="SUPFAM" id="SSF53756">
    <property type="entry name" value="UDP-Glycosyltransferase/glycogen phosphorylase"/>
    <property type="match status" value="1"/>
</dbReference>